<evidence type="ECO:0000313" key="4">
    <source>
        <dbReference type="Proteomes" id="UP000573327"/>
    </source>
</evidence>
<dbReference type="Proteomes" id="UP000573327">
    <property type="component" value="Unassembled WGS sequence"/>
</dbReference>
<protein>
    <recommendedName>
        <fullName evidence="2">MobA/VirD2-like nuclease domain-containing protein</fullName>
    </recommendedName>
</protein>
<feature type="region of interest" description="Disordered" evidence="1">
    <location>
        <begin position="173"/>
        <end position="200"/>
    </location>
</feature>
<dbReference type="Pfam" id="PF03432">
    <property type="entry name" value="Relaxase"/>
    <property type="match status" value="1"/>
</dbReference>
<evidence type="ECO:0000259" key="2">
    <source>
        <dbReference type="Pfam" id="PF03432"/>
    </source>
</evidence>
<name>A0A7W7WIG3_9ACTN</name>
<gene>
    <name evidence="3" type="ORF">F4556_003761</name>
</gene>
<evidence type="ECO:0000256" key="1">
    <source>
        <dbReference type="SAM" id="MobiDB-lite"/>
    </source>
</evidence>
<feature type="region of interest" description="Disordered" evidence="1">
    <location>
        <begin position="552"/>
        <end position="585"/>
    </location>
</feature>
<keyword evidence="4" id="KW-1185">Reference proteome</keyword>
<organism evidence="3 4">
    <name type="scientific">Kitasatospora gansuensis</name>
    <dbReference type="NCBI Taxonomy" id="258050"/>
    <lineage>
        <taxon>Bacteria</taxon>
        <taxon>Bacillati</taxon>
        <taxon>Actinomycetota</taxon>
        <taxon>Actinomycetes</taxon>
        <taxon>Kitasatosporales</taxon>
        <taxon>Streptomycetaceae</taxon>
        <taxon>Kitasatospora</taxon>
    </lineage>
</organism>
<reference evidence="3 4" key="1">
    <citation type="submission" date="2020-08" db="EMBL/GenBank/DDBJ databases">
        <title>Sequencing the genomes of 1000 actinobacteria strains.</title>
        <authorList>
            <person name="Klenk H.-P."/>
        </authorList>
    </citation>
    <scope>NUCLEOTIDE SEQUENCE [LARGE SCALE GENOMIC DNA]</scope>
    <source>
        <strain evidence="3 4">DSM 44786</strain>
    </source>
</reference>
<feature type="domain" description="MobA/VirD2-like nuclease" evidence="2">
    <location>
        <begin position="80"/>
        <end position="171"/>
    </location>
</feature>
<evidence type="ECO:0000313" key="3">
    <source>
        <dbReference type="EMBL" id="MBB4948226.1"/>
    </source>
</evidence>
<sequence>MVPDVSTGSRTRGLLSYLFGPGRRDEHTDPHIVAAFAMPGLPDPGRSPLDRHHALLDQLADYLDQPVRAREMRLGAMVPQHVWHCPVRTAPGDRYLTDAEWAEVARRIVNATGIAPDRDDKGCRWIAVRHADDHIHIMATTVREDGRRPRNKRDGQRAQAVCRKIEKELGLRQLNPGDGTAAPMPTSAEQAKAQRNGHQQTAKEWLLEQAQAVAAAVRDEQEYFSTLTALGIQIRYRIGPDSGDVLGYSLARPGDVNAQGDPVYFGGSKLSPDLSVNRLRERLAAQQPTVPERPAVEPDRWRQAETALVGTVRFAFPGQDGADEDAGGGDQDGAMQAQAAAFGELLHTAALTAPAHTRAELRAAATAFNRATRSKIRAEHQQAAALRSAAKELLHAAGSGKDGAAAAALLSTALFVLIAIARWHESRGHRQQAAAAQQALVHLRSAYRQAAEPVMADLTRRTPTPATTDRLAAHVHAAVPDHAQRILADPSWPALATALAQAETSGQPPHRALAEAARQRELTTADRPAEVLLWRLRNATTDRLDQRAHIALTRTGSHTPTAPATATPTTAPTGPQPAHDHTRRR</sequence>
<dbReference type="EMBL" id="JACHJR010000001">
    <property type="protein sequence ID" value="MBB4948226.1"/>
    <property type="molecule type" value="Genomic_DNA"/>
</dbReference>
<accession>A0A7W7WIG3</accession>
<proteinExistence type="predicted"/>
<feature type="compositionally biased region" description="Low complexity" evidence="1">
    <location>
        <begin position="559"/>
        <end position="573"/>
    </location>
</feature>
<comment type="caution">
    <text evidence="3">The sequence shown here is derived from an EMBL/GenBank/DDBJ whole genome shotgun (WGS) entry which is preliminary data.</text>
</comment>
<dbReference type="InterPro" id="IPR005094">
    <property type="entry name" value="Endonuclease_MobA/VirD2"/>
</dbReference>
<dbReference type="AlphaFoldDB" id="A0A7W7WIG3"/>
<dbReference type="RefSeq" id="WP_184917402.1">
    <property type="nucleotide sequence ID" value="NZ_JACHJR010000001.1"/>
</dbReference>